<evidence type="ECO:0000256" key="2">
    <source>
        <dbReference type="ARBA" id="ARBA00022741"/>
    </source>
</evidence>
<keyword evidence="7" id="KW-0723">Serine/threonine-protein kinase</keyword>
<proteinExistence type="predicted"/>
<dbReference type="PANTHER" id="PTHR43289">
    <property type="entry name" value="MITOGEN-ACTIVATED PROTEIN KINASE KINASE KINASE 20-RELATED"/>
    <property type="match status" value="1"/>
</dbReference>
<dbReference type="GO" id="GO:0004674">
    <property type="term" value="F:protein serine/threonine kinase activity"/>
    <property type="evidence" value="ECO:0007669"/>
    <property type="project" value="UniProtKB-KW"/>
</dbReference>
<feature type="transmembrane region" description="Helical" evidence="5">
    <location>
        <begin position="692"/>
        <end position="712"/>
    </location>
</feature>
<name>A0A5S9ITC6_UABAM</name>
<dbReference type="CDD" id="cd14014">
    <property type="entry name" value="STKc_PknB_like"/>
    <property type="match status" value="1"/>
</dbReference>
<evidence type="ECO:0000313" key="8">
    <source>
        <dbReference type="Proteomes" id="UP000326354"/>
    </source>
</evidence>
<dbReference type="Proteomes" id="UP000326354">
    <property type="component" value="Chromosome"/>
</dbReference>
<dbReference type="InterPro" id="IPR000719">
    <property type="entry name" value="Prot_kinase_dom"/>
</dbReference>
<keyword evidence="4" id="KW-0067">ATP-binding</keyword>
<evidence type="ECO:0000256" key="5">
    <source>
        <dbReference type="SAM" id="Phobius"/>
    </source>
</evidence>
<feature type="transmembrane region" description="Helical" evidence="5">
    <location>
        <begin position="724"/>
        <end position="744"/>
    </location>
</feature>
<sequence>MDNDTFRTLWSKILTQDHSQNDFKGTQLKPEEMTYSHNITVSPQQNTFSGSDTKYLDNCSPTSTFSEESTVSLPDNDSSCQASKLNIKDVEENATFSTNETIAPGKSKVQINFTAEQDYQNYEEINRGGMGIIYKAEQTKLKREIAIKKTLPGADKNKFLAESLVTAYLEHPNIVPVHEIDHAESNEVLLAMKLVKGISLKELLYPKTPEQKNKAQEYDFIKYLQILFDVCNAIEYSHSKGIVHCDLKPDNIMIGDFGEVLVMDWGIAIDVKENPEQRRTVHKSQITTPLGTPCYMPPELAEGRGKDISYTTDVYLIGGILCEILNRKPLHTGESIWKVLLAAKESKAVIFDKDIPLELQQICHKATAKENKDRYPSVSDFKKELTNYLQRRESIEITQQAEKMFVNSKHIIQEQGDYNDGEWYSLYENLSQCIALFHQAHKKWPDNHKALQGEKEARIAYADFALIQGDLGVANTQIKKLQQLTVDTTGLQKNFHTKTQTRKQEQRITFYSKWAIFLVITAFVLPFVISKYQAIFYPEDFLVKYSFFSISVRFLFSLLCLVSLTIFSIVYFGVFLSGPEFITRRKSNLAKGKYTNFFETHTILFSYITLAAILGVLLFFVYQNNHPVTIAFLLLFSHFARTRKSVVEKRKSYVFSSQENQTDIDPFHPPSEAITVRRSEKDINVHIKNNKIWIRASIGLLLFLTPPYFIYFLTDRLFPTKNLLFFHFCLFSLLLISYISTSFLREISLTNKRVIIKREILGGFQLRPIKIPSENILEAKGVGKGVIISLKTSKKTLFIRTQFKFSSWLANTINNYLLDKFS</sequence>
<feature type="transmembrane region" description="Helical" evidence="5">
    <location>
        <begin position="554"/>
        <end position="576"/>
    </location>
</feature>
<evidence type="ECO:0000256" key="3">
    <source>
        <dbReference type="ARBA" id="ARBA00022777"/>
    </source>
</evidence>
<feature type="transmembrane region" description="Helical" evidence="5">
    <location>
        <begin position="514"/>
        <end position="534"/>
    </location>
</feature>
<dbReference type="Pfam" id="PF00069">
    <property type="entry name" value="Pkinase"/>
    <property type="match status" value="1"/>
</dbReference>
<dbReference type="Gene3D" id="1.10.510.10">
    <property type="entry name" value="Transferase(Phosphotransferase) domain 1"/>
    <property type="match status" value="1"/>
</dbReference>
<keyword evidence="8" id="KW-1185">Reference proteome</keyword>
<evidence type="ECO:0000259" key="6">
    <source>
        <dbReference type="PROSITE" id="PS50011"/>
    </source>
</evidence>
<reference evidence="7 8" key="1">
    <citation type="submission" date="2019-08" db="EMBL/GenBank/DDBJ databases">
        <title>Complete genome sequence of Candidatus Uab amorphum.</title>
        <authorList>
            <person name="Shiratori T."/>
            <person name="Suzuki S."/>
            <person name="Kakizawa Y."/>
            <person name="Ishida K."/>
        </authorList>
    </citation>
    <scope>NUCLEOTIDE SEQUENCE [LARGE SCALE GENOMIC DNA]</scope>
    <source>
        <strain evidence="7 8">SRT547</strain>
    </source>
</reference>
<keyword evidence="5" id="KW-1133">Transmembrane helix</keyword>
<dbReference type="Gene3D" id="3.30.200.20">
    <property type="entry name" value="Phosphorylase Kinase, domain 1"/>
    <property type="match status" value="1"/>
</dbReference>
<dbReference type="KEGG" id="uam:UABAM_04651"/>
<dbReference type="InterPro" id="IPR008271">
    <property type="entry name" value="Ser/Thr_kinase_AS"/>
</dbReference>
<dbReference type="PROSITE" id="PS00108">
    <property type="entry name" value="PROTEIN_KINASE_ST"/>
    <property type="match status" value="1"/>
</dbReference>
<gene>
    <name evidence="7" type="ORF">UABAM_04651</name>
</gene>
<dbReference type="GO" id="GO:0005524">
    <property type="term" value="F:ATP binding"/>
    <property type="evidence" value="ECO:0007669"/>
    <property type="project" value="UniProtKB-KW"/>
</dbReference>
<evidence type="ECO:0000256" key="4">
    <source>
        <dbReference type="ARBA" id="ARBA00022840"/>
    </source>
</evidence>
<keyword evidence="1" id="KW-0808">Transferase</keyword>
<dbReference type="PANTHER" id="PTHR43289:SF6">
    <property type="entry name" value="SERINE_THREONINE-PROTEIN KINASE NEKL-3"/>
    <property type="match status" value="1"/>
</dbReference>
<accession>A0A5S9ITC6</accession>
<dbReference type="RefSeq" id="WP_173013513.1">
    <property type="nucleotide sequence ID" value="NZ_AP019860.1"/>
</dbReference>
<dbReference type="InterPro" id="IPR011009">
    <property type="entry name" value="Kinase-like_dom_sf"/>
</dbReference>
<feature type="transmembrane region" description="Helical" evidence="5">
    <location>
        <begin position="597"/>
        <end position="620"/>
    </location>
</feature>
<dbReference type="AlphaFoldDB" id="A0A5S9ITC6"/>
<dbReference type="EMBL" id="AP019860">
    <property type="protein sequence ID" value="BBM86265.1"/>
    <property type="molecule type" value="Genomic_DNA"/>
</dbReference>
<keyword evidence="2" id="KW-0547">Nucleotide-binding</keyword>
<evidence type="ECO:0000256" key="1">
    <source>
        <dbReference type="ARBA" id="ARBA00022679"/>
    </source>
</evidence>
<dbReference type="SUPFAM" id="SSF56112">
    <property type="entry name" value="Protein kinase-like (PK-like)"/>
    <property type="match status" value="1"/>
</dbReference>
<protein>
    <submittedName>
        <fullName evidence="7">Serine/threonine protein kinase</fullName>
    </submittedName>
</protein>
<feature type="domain" description="Protein kinase" evidence="6">
    <location>
        <begin position="119"/>
        <end position="389"/>
    </location>
</feature>
<evidence type="ECO:0000313" key="7">
    <source>
        <dbReference type="EMBL" id="BBM86265.1"/>
    </source>
</evidence>
<keyword evidence="5" id="KW-0472">Membrane</keyword>
<organism evidence="7 8">
    <name type="scientific">Uabimicrobium amorphum</name>
    <dbReference type="NCBI Taxonomy" id="2596890"/>
    <lineage>
        <taxon>Bacteria</taxon>
        <taxon>Pseudomonadati</taxon>
        <taxon>Planctomycetota</taxon>
        <taxon>Candidatus Uabimicrobiia</taxon>
        <taxon>Candidatus Uabimicrobiales</taxon>
        <taxon>Candidatus Uabimicrobiaceae</taxon>
        <taxon>Candidatus Uabimicrobium</taxon>
    </lineage>
</organism>
<keyword evidence="3 7" id="KW-0418">Kinase</keyword>
<keyword evidence="5" id="KW-0812">Transmembrane</keyword>
<dbReference type="PROSITE" id="PS50011">
    <property type="entry name" value="PROTEIN_KINASE_DOM"/>
    <property type="match status" value="1"/>
</dbReference>
<dbReference type="SMART" id="SM00220">
    <property type="entry name" value="S_TKc"/>
    <property type="match status" value="1"/>
</dbReference>